<dbReference type="EMBL" id="BARU01018242">
    <property type="protein sequence ID" value="GAH54169.1"/>
    <property type="molecule type" value="Genomic_DNA"/>
</dbReference>
<protein>
    <submittedName>
        <fullName evidence="1">Uncharacterized protein</fullName>
    </submittedName>
</protein>
<sequence length="43" mass="4631">MIIFPITVATYLTILQTVVPSDKIGRVMSIDHTISMSKAPIGA</sequence>
<reference evidence="1" key="1">
    <citation type="journal article" date="2014" name="Front. Microbiol.">
        <title>High frequency of phylogenetically diverse reductive dehalogenase-homologous genes in deep subseafloor sedimentary metagenomes.</title>
        <authorList>
            <person name="Kawai M."/>
            <person name="Futagami T."/>
            <person name="Toyoda A."/>
            <person name="Takaki Y."/>
            <person name="Nishi S."/>
            <person name="Hori S."/>
            <person name="Arai W."/>
            <person name="Tsubouchi T."/>
            <person name="Morono Y."/>
            <person name="Uchiyama I."/>
            <person name="Ito T."/>
            <person name="Fujiyama A."/>
            <person name="Inagaki F."/>
            <person name="Takami H."/>
        </authorList>
    </citation>
    <scope>NUCLEOTIDE SEQUENCE</scope>
    <source>
        <strain evidence="1">Expedition CK06-06</strain>
    </source>
</reference>
<organism evidence="1">
    <name type="scientific">marine sediment metagenome</name>
    <dbReference type="NCBI Taxonomy" id="412755"/>
    <lineage>
        <taxon>unclassified sequences</taxon>
        <taxon>metagenomes</taxon>
        <taxon>ecological metagenomes</taxon>
    </lineage>
</organism>
<dbReference type="AlphaFoldDB" id="X1HK07"/>
<name>X1HK07_9ZZZZ</name>
<gene>
    <name evidence="1" type="ORF">S03H2_30169</name>
</gene>
<comment type="caution">
    <text evidence="1">The sequence shown here is derived from an EMBL/GenBank/DDBJ whole genome shotgun (WGS) entry which is preliminary data.</text>
</comment>
<proteinExistence type="predicted"/>
<evidence type="ECO:0000313" key="1">
    <source>
        <dbReference type="EMBL" id="GAH54169.1"/>
    </source>
</evidence>
<accession>X1HK07</accession>